<evidence type="ECO:0000313" key="3">
    <source>
        <dbReference type="EMBL" id="MEV0967011.1"/>
    </source>
</evidence>
<feature type="region of interest" description="Disordered" evidence="1">
    <location>
        <begin position="1"/>
        <end position="118"/>
    </location>
</feature>
<sequence>MSETPMEGRRRRHRERTKARDWFSPPPRQRPGAAPAPSAPQIPIPGQLRRDLPDQRVWPPLPPSEDEDKDRSTQPFPAVTGGKAPTPAPGSAPGPTPPSPPAPEPSPEPVASRGRAPMPQGKRIALQGTGALLSVAIALAAPGWFAYGVYKYGRPSDHVHVIQPGQTATWQHVSWRVDVQRIPDPTGKTNTSDRQWLKIVATRTALDGEGAIRHGAPDVEIKDQSGRTWKTQLLNDATPPDTEDNKIGTPYELELFGVVPPAVADKVMIELRPSTYRSVPGQSVEDMMKEPAESRDHVLRFVR</sequence>
<keyword evidence="4" id="KW-1185">Reference proteome</keyword>
<evidence type="ECO:0000256" key="2">
    <source>
        <dbReference type="SAM" id="Phobius"/>
    </source>
</evidence>
<dbReference type="Proteomes" id="UP001551675">
    <property type="component" value="Unassembled WGS sequence"/>
</dbReference>
<organism evidence="3 4">
    <name type="scientific">Microtetraspora glauca</name>
    <dbReference type="NCBI Taxonomy" id="1996"/>
    <lineage>
        <taxon>Bacteria</taxon>
        <taxon>Bacillati</taxon>
        <taxon>Actinomycetota</taxon>
        <taxon>Actinomycetes</taxon>
        <taxon>Streptosporangiales</taxon>
        <taxon>Streptosporangiaceae</taxon>
        <taxon>Microtetraspora</taxon>
    </lineage>
</organism>
<comment type="caution">
    <text evidence="3">The sequence shown here is derived from an EMBL/GenBank/DDBJ whole genome shotgun (WGS) entry which is preliminary data.</text>
</comment>
<protein>
    <submittedName>
        <fullName evidence="3">Uncharacterized protein</fullName>
    </submittedName>
</protein>
<reference evidence="3 4" key="1">
    <citation type="submission" date="2024-06" db="EMBL/GenBank/DDBJ databases">
        <title>The Natural Products Discovery Center: Release of the First 8490 Sequenced Strains for Exploring Actinobacteria Biosynthetic Diversity.</title>
        <authorList>
            <person name="Kalkreuter E."/>
            <person name="Kautsar S.A."/>
            <person name="Yang D."/>
            <person name="Bader C.D."/>
            <person name="Teijaro C.N."/>
            <person name="Fluegel L."/>
            <person name="Davis C.M."/>
            <person name="Simpson J.R."/>
            <person name="Lauterbach L."/>
            <person name="Steele A.D."/>
            <person name="Gui C."/>
            <person name="Meng S."/>
            <person name="Li G."/>
            <person name="Viehrig K."/>
            <person name="Ye F."/>
            <person name="Su P."/>
            <person name="Kiefer A.F."/>
            <person name="Nichols A."/>
            <person name="Cepeda A.J."/>
            <person name="Yan W."/>
            <person name="Fan B."/>
            <person name="Jiang Y."/>
            <person name="Adhikari A."/>
            <person name="Zheng C.-J."/>
            <person name="Schuster L."/>
            <person name="Cowan T.M."/>
            <person name="Smanski M.J."/>
            <person name="Chevrette M.G."/>
            <person name="De Carvalho L.P.S."/>
            <person name="Shen B."/>
        </authorList>
    </citation>
    <scope>NUCLEOTIDE SEQUENCE [LARGE SCALE GENOMIC DNA]</scope>
    <source>
        <strain evidence="3 4">NPDC050100</strain>
    </source>
</reference>
<keyword evidence="2" id="KW-1133">Transmembrane helix</keyword>
<gene>
    <name evidence="3" type="ORF">AB0I59_00140</name>
</gene>
<keyword evidence="2" id="KW-0812">Transmembrane</keyword>
<feature type="transmembrane region" description="Helical" evidence="2">
    <location>
        <begin position="124"/>
        <end position="147"/>
    </location>
</feature>
<dbReference type="RefSeq" id="WP_358128490.1">
    <property type="nucleotide sequence ID" value="NZ_JBFALK010000001.1"/>
</dbReference>
<keyword evidence="2" id="KW-0472">Membrane</keyword>
<evidence type="ECO:0000256" key="1">
    <source>
        <dbReference type="SAM" id="MobiDB-lite"/>
    </source>
</evidence>
<accession>A0ABV3G5U2</accession>
<evidence type="ECO:0000313" key="4">
    <source>
        <dbReference type="Proteomes" id="UP001551675"/>
    </source>
</evidence>
<proteinExistence type="predicted"/>
<name>A0ABV3G5U2_MICGL</name>
<feature type="compositionally biased region" description="Pro residues" evidence="1">
    <location>
        <begin position="86"/>
        <end position="108"/>
    </location>
</feature>
<dbReference type="EMBL" id="JBFALK010000001">
    <property type="protein sequence ID" value="MEV0967011.1"/>
    <property type="molecule type" value="Genomic_DNA"/>
</dbReference>